<evidence type="ECO:0000313" key="2">
    <source>
        <dbReference type="Proteomes" id="UP001157125"/>
    </source>
</evidence>
<organism evidence="1 2">
    <name type="scientific">Demequina litorisediminis</name>
    <dbReference type="NCBI Taxonomy" id="1849022"/>
    <lineage>
        <taxon>Bacteria</taxon>
        <taxon>Bacillati</taxon>
        <taxon>Actinomycetota</taxon>
        <taxon>Actinomycetes</taxon>
        <taxon>Micrococcales</taxon>
        <taxon>Demequinaceae</taxon>
        <taxon>Demequina</taxon>
    </lineage>
</organism>
<comment type="caution">
    <text evidence="1">The sequence shown here is derived from an EMBL/GenBank/DDBJ whole genome shotgun (WGS) entry which is preliminary data.</text>
</comment>
<sequence length="98" mass="10610">MADGGTRDVRIVSDQGILFDDGLAELDENAGYRGPTACKAAGITYRQARLLGSYRTRGADRALRWWIRHAAPLRLPRHFGVARGEAPAGFRGVVAADS</sequence>
<proteinExistence type="predicted"/>
<evidence type="ECO:0000313" key="1">
    <source>
        <dbReference type="EMBL" id="GMA37603.1"/>
    </source>
</evidence>
<dbReference type="Proteomes" id="UP001157125">
    <property type="component" value="Unassembled WGS sequence"/>
</dbReference>
<protein>
    <submittedName>
        <fullName evidence="1">Uncharacterized protein</fullName>
    </submittedName>
</protein>
<dbReference type="EMBL" id="BSUN01000001">
    <property type="protein sequence ID" value="GMA37603.1"/>
    <property type="molecule type" value="Genomic_DNA"/>
</dbReference>
<accession>A0ABQ6IKD1</accession>
<keyword evidence="2" id="KW-1185">Reference proteome</keyword>
<reference evidence="2" key="1">
    <citation type="journal article" date="2019" name="Int. J. Syst. Evol. Microbiol.">
        <title>The Global Catalogue of Microorganisms (GCM) 10K type strain sequencing project: providing services to taxonomists for standard genome sequencing and annotation.</title>
        <authorList>
            <consortium name="The Broad Institute Genomics Platform"/>
            <consortium name="The Broad Institute Genome Sequencing Center for Infectious Disease"/>
            <person name="Wu L."/>
            <person name="Ma J."/>
        </authorList>
    </citation>
    <scope>NUCLEOTIDE SEQUENCE [LARGE SCALE GENOMIC DNA]</scope>
    <source>
        <strain evidence="2">NBRC 112299</strain>
    </source>
</reference>
<gene>
    <name evidence="1" type="ORF">GCM10025876_38070</name>
</gene>
<name>A0ABQ6IKD1_9MICO</name>